<dbReference type="EMBL" id="BCLY01000001">
    <property type="protein sequence ID" value="GAQ03170.1"/>
    <property type="molecule type" value="Genomic_DNA"/>
</dbReference>
<dbReference type="PANTHER" id="PTHR46082">
    <property type="entry name" value="ATP/GTP-BINDING PROTEIN-RELATED"/>
    <property type="match status" value="1"/>
</dbReference>
<dbReference type="InterPro" id="IPR027417">
    <property type="entry name" value="P-loop_NTPase"/>
</dbReference>
<protein>
    <recommendedName>
        <fullName evidence="3">NB-ARC domain-containing protein</fullName>
    </recommendedName>
</protein>
<evidence type="ECO:0000313" key="2">
    <source>
        <dbReference type="Proteomes" id="UP000051487"/>
    </source>
</evidence>
<accession>A0AAN4PEP7</accession>
<dbReference type="PANTHER" id="PTHR46082:SF6">
    <property type="entry name" value="AAA+ ATPASE DOMAIN-CONTAINING PROTEIN-RELATED"/>
    <property type="match status" value="1"/>
</dbReference>
<proteinExistence type="predicted"/>
<sequence>MFFGTPHDRIDVGRWLALRSSSFVAIDPEAAAITSDNSAKLPITVHALDVITNQFAPLMKKIHLYLFWEGRETRLADRVDFLVEPTSAAPHTYDTQRCEIPDSDHSGMVKFHNGDSAYRTVISALKRYCQVAPEVIAYRWKEAVESLMRMRKSEASELTGLFLDIPDKTPLFVENKDTAGPALQNEHFDPPCAVSLDFIGQDEIRGVMQKAFEPEQNVLLMKQQKRFVLYGIGGSGKTQLSAKYALENRKLYWAVFTIDASSHQTARESFCKIGRMGGLEATEDSGKHFLSQATKPWLLIIDNADSPDLHFERLIVPGERGHILITTRNPSLRRQGNVGNVELKGLKERDAFQLLMRVADIKQPWDTPTERAGNEITKTLGYLALAVIQAGNTIYNKLCKLTEYLRFFQCFLEKRREKMVHCSPDDTPTRHAETDDIFTAFDFSFQNIAMQNTIPSQDAIEILNIVCFYHFDSIPVDIFERGLNLEREQLRQSLVVTLRAKFANAFDEKSFSLHPLVHAWAKDRIPPKERSLWAVIAFNTLMASIEISPRDTGESNSIFGRSLIPHLNSCLEACPTEFREFHGLKNAFTLREMIQNAAKCGALYAQTGDFLKSAHHLSLVKEALVMLVGLDDARTMAAMLGLAGVLWGLGRLREAIDLQEQAMVSLGKSFWLNGQYCEALELQQQTAEKMRVHLGEEDDDTLDALDHLGVTLGSWQRYAESKDIHQNVLTVRTRTLKSSDLKLREARNLMEDVYNNRKVQMGKEHPYTLLALFEGIAAGRRSLGENHLGVLVGCGELARAYARQGRLEEAERLSLETINKVKISRGDEHPDYAYGMWKLGQLWEKKEEQMKAINAYRVALTATERRLTKEHPLYKIISARIRFLTENSLVDGVKDGDVANCPAKADLAELKINPLQPTHTW</sequence>
<reference evidence="1 2" key="1">
    <citation type="submission" date="2015-11" db="EMBL/GenBank/DDBJ databases">
        <title>Aspergillus lentulus strain IFM 54703T.</title>
        <authorList>
            <person name="Kusuya Y."/>
            <person name="Sakai K."/>
            <person name="Kamei K."/>
            <person name="Takahashi H."/>
            <person name="Yaguchi T."/>
        </authorList>
    </citation>
    <scope>NUCLEOTIDE SEQUENCE [LARGE SCALE GENOMIC DNA]</scope>
    <source>
        <strain evidence="1 2">IFM 54703</strain>
    </source>
</reference>
<dbReference type="InterPro" id="IPR011990">
    <property type="entry name" value="TPR-like_helical_dom_sf"/>
</dbReference>
<organism evidence="1 2">
    <name type="scientific">Aspergillus lentulus</name>
    <dbReference type="NCBI Taxonomy" id="293939"/>
    <lineage>
        <taxon>Eukaryota</taxon>
        <taxon>Fungi</taxon>
        <taxon>Dikarya</taxon>
        <taxon>Ascomycota</taxon>
        <taxon>Pezizomycotina</taxon>
        <taxon>Eurotiomycetes</taxon>
        <taxon>Eurotiomycetidae</taxon>
        <taxon>Eurotiales</taxon>
        <taxon>Aspergillaceae</taxon>
        <taxon>Aspergillus</taxon>
        <taxon>Aspergillus subgen. Fumigati</taxon>
    </lineage>
</organism>
<gene>
    <name evidence="1" type="ORF">ALT_0491</name>
</gene>
<dbReference type="Proteomes" id="UP000051487">
    <property type="component" value="Unassembled WGS sequence"/>
</dbReference>
<evidence type="ECO:0000313" key="1">
    <source>
        <dbReference type="EMBL" id="GAQ03170.1"/>
    </source>
</evidence>
<name>A0AAN4PEP7_ASPLE</name>
<evidence type="ECO:0008006" key="3">
    <source>
        <dbReference type="Google" id="ProtNLM"/>
    </source>
</evidence>
<dbReference type="SUPFAM" id="SSF52540">
    <property type="entry name" value="P-loop containing nucleoside triphosphate hydrolases"/>
    <property type="match status" value="1"/>
</dbReference>
<dbReference type="Gene3D" id="1.25.40.10">
    <property type="entry name" value="Tetratricopeptide repeat domain"/>
    <property type="match status" value="2"/>
</dbReference>
<dbReference type="Gene3D" id="3.40.50.300">
    <property type="entry name" value="P-loop containing nucleotide triphosphate hydrolases"/>
    <property type="match status" value="1"/>
</dbReference>
<dbReference type="InterPro" id="IPR053137">
    <property type="entry name" value="NLR-like"/>
</dbReference>
<dbReference type="AlphaFoldDB" id="A0AAN4PEP7"/>
<dbReference type="Pfam" id="PF13374">
    <property type="entry name" value="TPR_10"/>
    <property type="match status" value="3"/>
</dbReference>
<dbReference type="SUPFAM" id="SSF48452">
    <property type="entry name" value="TPR-like"/>
    <property type="match status" value="1"/>
</dbReference>
<comment type="caution">
    <text evidence="1">The sequence shown here is derived from an EMBL/GenBank/DDBJ whole genome shotgun (WGS) entry which is preliminary data.</text>
</comment>